<evidence type="ECO:0000256" key="16">
    <source>
        <dbReference type="PROSITE-ProRule" id="PRU00110"/>
    </source>
</evidence>
<feature type="chain" id="PRO_5004264501" description="histidine kinase" evidence="18">
    <location>
        <begin position="20"/>
        <end position="1252"/>
    </location>
</feature>
<feature type="domain" description="Response regulatory" evidence="20">
    <location>
        <begin position="954"/>
        <end position="1073"/>
    </location>
</feature>
<dbReference type="InterPro" id="IPR035965">
    <property type="entry name" value="PAS-like_dom_sf"/>
</dbReference>
<keyword evidence="11" id="KW-0418">Kinase</keyword>
<dbReference type="Pfam" id="PF02518">
    <property type="entry name" value="HATPase_c"/>
    <property type="match status" value="1"/>
</dbReference>
<dbReference type="SMART" id="SM00448">
    <property type="entry name" value="REC"/>
    <property type="match status" value="1"/>
</dbReference>
<dbReference type="SUPFAM" id="SSF52172">
    <property type="entry name" value="CheY-like"/>
    <property type="match status" value="1"/>
</dbReference>
<evidence type="ECO:0000256" key="17">
    <source>
        <dbReference type="PROSITE-ProRule" id="PRU00169"/>
    </source>
</evidence>
<evidence type="ECO:0000256" key="15">
    <source>
        <dbReference type="ARBA" id="ARBA00023136"/>
    </source>
</evidence>
<dbReference type="SUPFAM" id="SSF53850">
    <property type="entry name" value="Periplasmic binding protein-like II"/>
    <property type="match status" value="2"/>
</dbReference>
<keyword evidence="8" id="KW-0812">Transmembrane</keyword>
<dbReference type="GO" id="GO:0000155">
    <property type="term" value="F:phosphorelay sensor kinase activity"/>
    <property type="evidence" value="ECO:0007669"/>
    <property type="project" value="InterPro"/>
</dbReference>
<dbReference type="InterPro" id="IPR008207">
    <property type="entry name" value="Sig_transdc_His_kin_Hpt_dom"/>
</dbReference>
<keyword evidence="15" id="KW-0472">Membrane</keyword>
<sequence>MIKFFTTILVSLCTFCSFAHELETELLHIYARNDSEYLEKRSLPLHAEDWLWLRNRGRLLLGVPRPDNPPMDITLRANAYEGVTADIAGMLSHLLHVEIVVKTYPSRAAAIDALKREEIDLLSTSNSYEEEQQLLLTYKYMPDDPAIYKNIHVKERDIRTVAIPEYYLPAIDIMRYLPDVKIKIYPSRYSPLSAVAYGQVDAVMIDMISGNFIVNKFYQDSIQLSRPLYIDTHGFSFSLEKKNQRLRKILNIALGEIFDGKREEIAKRWNGGGLSIGARKVGLTSEQWAWLGQQKKVRIAVNSGVPPLSFLDINDTLHGVVADLLQVLRAQLGIEIEVVPVKTPKQMQQLLDGGLVDVAVLSPSAERRHRYLFSRAFVLDPLSYVVGIQHEARKTETLLRSGTVAMIRDFISEQAIAERYGKLATRQFDRIEDALRCVATELCDVAVLPLRVAKYYINSKFLDSLLITGELFDSIPIGAAFAVAPDRQILRDILDKVITIIPPDELEGLSNRWRVSSQQEAITWQEFVREFAVFIVLVLLLTIWVSLWGLSLHKQVRQRRVAEMALSAQLKFIEDLVDGTPHPIYAREPRWRLILCNSSYAGFFGDEKHRLLGSSMEEDCRRWPFMAPLFEDLSTALRVRCTHQGDHRLPMPTGAVDVYHWVQPYYDLEGNVQGGIGGWIDVSERQRLLDELALASQDAQEANRAKSTFLATMSHEIRTPMNAIIGLLELTLRRGRLHEEDKSSLTIAHGSANDLLSLIGDILDISKIESGRLELMPEPHDIVALTGAVVTVFNALARQKNLQLEFVADDPRWVQIDGLCYKQILSNLVSNAIKYTEQGSVQVELQSKTSDGWCTLYLVIRDTGIGIAPAEQARLFQPFGQASQPEHIQRSGTGLGLMIARSLCESMGGSLQLESEPGRGTCISIEMKLPLAVAPEQESAVDVVAVAEYSRRLRVMIVDDHPTNRLLVSQQLAYLGHEATAAESGAEALALFAHTPFDVMITDFNMPGMNGFELTRQCRGLEQDTGAHRCLILGLTADARQEQVSEGLAAGMDDCLFKPVGLEELERCLCRHIQREEQSRIVSCMQGIKQSLGPLTGNQPALMQPLLSEFVRASDDDLLGLQQAAEADDLAGFLDYVHRLKGGARIMGAMTLVAVCGEIESGELQTTGVADGLTAVAACLWHCQTGHGANAVRTGVNKNEGMFNMPSWRVNRASRPAARSGFTGLIRFGGRGLIAQEVAGGLGQGLGMVSWQ</sequence>
<evidence type="ECO:0000256" key="10">
    <source>
        <dbReference type="ARBA" id="ARBA00022741"/>
    </source>
</evidence>
<evidence type="ECO:0000313" key="22">
    <source>
        <dbReference type="EMBL" id="AAR05382.1"/>
    </source>
</evidence>
<dbReference type="Gene3D" id="1.10.287.130">
    <property type="match status" value="1"/>
</dbReference>
<keyword evidence="4" id="KW-1003">Cell membrane</keyword>
<dbReference type="Gene3D" id="3.40.50.2300">
    <property type="match status" value="1"/>
</dbReference>
<keyword evidence="7" id="KW-0808">Transferase</keyword>
<dbReference type="GO" id="GO:0005524">
    <property type="term" value="F:ATP binding"/>
    <property type="evidence" value="ECO:0007669"/>
    <property type="project" value="UniProtKB-KW"/>
</dbReference>
<evidence type="ECO:0000256" key="18">
    <source>
        <dbReference type="SAM" id="SignalP"/>
    </source>
</evidence>
<dbReference type="GO" id="GO:0009927">
    <property type="term" value="F:histidine phosphotransfer kinase activity"/>
    <property type="evidence" value="ECO:0007669"/>
    <property type="project" value="TreeGrafter"/>
</dbReference>
<dbReference type="PANTHER" id="PTHR43047:SF72">
    <property type="entry name" value="OSMOSENSING HISTIDINE PROTEIN KINASE SLN1"/>
    <property type="match status" value="1"/>
</dbReference>
<evidence type="ECO:0000256" key="11">
    <source>
        <dbReference type="ARBA" id="ARBA00022777"/>
    </source>
</evidence>
<dbReference type="PROSITE" id="PS50110">
    <property type="entry name" value="RESPONSE_REGULATORY"/>
    <property type="match status" value="1"/>
</dbReference>
<dbReference type="Pfam" id="PF00512">
    <property type="entry name" value="HisKA"/>
    <property type="match status" value="1"/>
</dbReference>
<keyword evidence="13" id="KW-1133">Transmembrane helix</keyword>
<keyword evidence="6 17" id="KW-0597">Phosphoprotein</keyword>
<dbReference type="EC" id="2.7.13.3" evidence="3"/>
<dbReference type="Gene3D" id="3.30.450.20">
    <property type="entry name" value="PAS domain"/>
    <property type="match status" value="1"/>
</dbReference>
<keyword evidence="10" id="KW-0547">Nucleotide-binding</keyword>
<dbReference type="PROSITE" id="PS50109">
    <property type="entry name" value="HIS_KIN"/>
    <property type="match status" value="1"/>
</dbReference>
<dbReference type="Gene3D" id="3.30.565.10">
    <property type="entry name" value="Histidine kinase-like ATPase, C-terminal domain"/>
    <property type="match status" value="1"/>
</dbReference>
<dbReference type="SMART" id="SM00387">
    <property type="entry name" value="HATPase_c"/>
    <property type="match status" value="1"/>
</dbReference>
<dbReference type="CDD" id="cd00082">
    <property type="entry name" value="HisKA"/>
    <property type="match status" value="1"/>
</dbReference>
<keyword evidence="5" id="KW-0997">Cell inner membrane</keyword>
<dbReference type="InterPro" id="IPR004358">
    <property type="entry name" value="Sig_transdc_His_kin-like_C"/>
</dbReference>
<keyword evidence="12" id="KW-0067">ATP-binding</keyword>
<keyword evidence="9 18" id="KW-0732">Signal</keyword>
<dbReference type="InterPro" id="IPR001638">
    <property type="entry name" value="Solute-binding_3/MltF_N"/>
</dbReference>
<proteinExistence type="predicted"/>
<name>Q5YL07_AERHY</name>
<dbReference type="PANTHER" id="PTHR43047">
    <property type="entry name" value="TWO-COMPONENT HISTIDINE PROTEIN KINASE"/>
    <property type="match status" value="1"/>
</dbReference>
<evidence type="ECO:0000256" key="7">
    <source>
        <dbReference type="ARBA" id="ARBA00022679"/>
    </source>
</evidence>
<dbReference type="InterPro" id="IPR005467">
    <property type="entry name" value="His_kinase_dom"/>
</dbReference>
<evidence type="ECO:0000259" key="20">
    <source>
        <dbReference type="PROSITE" id="PS50110"/>
    </source>
</evidence>
<reference evidence="22" key="1">
    <citation type="submission" date="2003-09" db="EMBL/GenBank/DDBJ databases">
        <title>Identification and characterization of novel virulence genes and their locations on the physical map of Aeromonas hydrophila PPD134/91.</title>
        <authorList>
            <person name="Yu H.B."/>
            <person name="Lau Y.L."/>
            <person name="Zhang Y.L."/>
            <person name="Tomas J.M."/>
            <person name="Leung K.Y."/>
        </authorList>
    </citation>
    <scope>NUCLEOTIDE SEQUENCE</scope>
    <source>
        <strain evidence="22">PPD134/91</strain>
    </source>
</reference>
<evidence type="ECO:0000256" key="2">
    <source>
        <dbReference type="ARBA" id="ARBA00004429"/>
    </source>
</evidence>
<dbReference type="InterPro" id="IPR049870">
    <property type="entry name" value="BvgS-like_periplasmic1"/>
</dbReference>
<dbReference type="Gene3D" id="1.20.120.160">
    <property type="entry name" value="HPT domain"/>
    <property type="match status" value="1"/>
</dbReference>
<dbReference type="CDD" id="cd16922">
    <property type="entry name" value="HATPase_EvgS-ArcB-TorS-like"/>
    <property type="match status" value="1"/>
</dbReference>
<evidence type="ECO:0000256" key="6">
    <source>
        <dbReference type="ARBA" id="ARBA00022553"/>
    </source>
</evidence>
<feature type="modified residue" description="4-aspartylphosphate" evidence="17">
    <location>
        <position position="1003"/>
    </location>
</feature>
<dbReference type="CDD" id="cd13705">
    <property type="entry name" value="PBP2_BvgS_D1"/>
    <property type="match status" value="1"/>
</dbReference>
<evidence type="ECO:0000256" key="13">
    <source>
        <dbReference type="ARBA" id="ARBA00022989"/>
    </source>
</evidence>
<accession>Q5YL07</accession>
<dbReference type="SUPFAM" id="SSF47384">
    <property type="entry name" value="Homodimeric domain of signal transducing histidine kinase"/>
    <property type="match status" value="1"/>
</dbReference>
<dbReference type="SMART" id="SM00062">
    <property type="entry name" value="PBPb"/>
    <property type="match status" value="2"/>
</dbReference>
<dbReference type="Pfam" id="PF00497">
    <property type="entry name" value="SBP_bac_3"/>
    <property type="match status" value="2"/>
</dbReference>
<comment type="catalytic activity">
    <reaction evidence="1">
        <text>ATP + protein L-histidine = ADP + protein N-phospho-L-histidine.</text>
        <dbReference type="EC" id="2.7.13.3"/>
    </reaction>
</comment>
<dbReference type="SUPFAM" id="SSF55785">
    <property type="entry name" value="PYP-like sensor domain (PAS domain)"/>
    <property type="match status" value="1"/>
</dbReference>
<dbReference type="InterPro" id="IPR003661">
    <property type="entry name" value="HisK_dim/P_dom"/>
</dbReference>
<dbReference type="AlphaFoldDB" id="Q5YL07"/>
<evidence type="ECO:0000256" key="8">
    <source>
        <dbReference type="ARBA" id="ARBA00022692"/>
    </source>
</evidence>
<dbReference type="InterPro" id="IPR049871">
    <property type="entry name" value="BvgS-like_periplasmic2"/>
</dbReference>
<dbReference type="SMART" id="SM00388">
    <property type="entry name" value="HisKA"/>
    <property type="match status" value="1"/>
</dbReference>
<dbReference type="CDD" id="cd13707">
    <property type="entry name" value="PBP2_BvgS_D2"/>
    <property type="match status" value="1"/>
</dbReference>
<dbReference type="Pfam" id="PF00072">
    <property type="entry name" value="Response_reg"/>
    <property type="match status" value="1"/>
</dbReference>
<evidence type="ECO:0000256" key="4">
    <source>
        <dbReference type="ARBA" id="ARBA00022475"/>
    </source>
</evidence>
<dbReference type="CDD" id="cd00088">
    <property type="entry name" value="HPT"/>
    <property type="match status" value="1"/>
</dbReference>
<feature type="domain" description="HPt" evidence="21">
    <location>
        <begin position="1099"/>
        <end position="1190"/>
    </location>
</feature>
<evidence type="ECO:0000256" key="3">
    <source>
        <dbReference type="ARBA" id="ARBA00012438"/>
    </source>
</evidence>
<organism evidence="22">
    <name type="scientific">Aeromonas hydrophila</name>
    <dbReference type="NCBI Taxonomy" id="644"/>
    <lineage>
        <taxon>Bacteria</taxon>
        <taxon>Pseudomonadati</taxon>
        <taxon>Pseudomonadota</taxon>
        <taxon>Gammaproteobacteria</taxon>
        <taxon>Aeromonadales</taxon>
        <taxon>Aeromonadaceae</taxon>
        <taxon>Aeromonas</taxon>
    </lineage>
</organism>
<evidence type="ECO:0000256" key="14">
    <source>
        <dbReference type="ARBA" id="ARBA00023012"/>
    </source>
</evidence>
<evidence type="ECO:0000256" key="1">
    <source>
        <dbReference type="ARBA" id="ARBA00000085"/>
    </source>
</evidence>
<evidence type="ECO:0000259" key="19">
    <source>
        <dbReference type="PROSITE" id="PS50109"/>
    </source>
</evidence>
<dbReference type="Pfam" id="PF01627">
    <property type="entry name" value="Hpt"/>
    <property type="match status" value="1"/>
</dbReference>
<dbReference type="PROSITE" id="PS50894">
    <property type="entry name" value="HPT"/>
    <property type="match status" value="1"/>
</dbReference>
<evidence type="ECO:0000256" key="5">
    <source>
        <dbReference type="ARBA" id="ARBA00022519"/>
    </source>
</evidence>
<dbReference type="InterPro" id="IPR036890">
    <property type="entry name" value="HATPase_C_sf"/>
</dbReference>
<feature type="modified residue" description="Phosphohistidine" evidence="16">
    <location>
        <position position="1138"/>
    </location>
</feature>
<feature type="domain" description="Histidine kinase" evidence="19">
    <location>
        <begin position="712"/>
        <end position="931"/>
    </location>
</feature>
<dbReference type="InterPro" id="IPR003594">
    <property type="entry name" value="HATPase_dom"/>
</dbReference>
<feature type="signal peptide" evidence="18">
    <location>
        <begin position="1"/>
        <end position="19"/>
    </location>
</feature>
<comment type="subcellular location">
    <subcellularLocation>
        <location evidence="2">Cell inner membrane</location>
        <topology evidence="2">Multi-pass membrane protein</topology>
    </subcellularLocation>
</comment>
<dbReference type="PRINTS" id="PR00344">
    <property type="entry name" value="BCTRLSENSOR"/>
</dbReference>
<protein>
    <recommendedName>
        <fullName evidence="3">histidine kinase</fullName>
        <ecNumber evidence="3">2.7.13.3</ecNumber>
    </recommendedName>
</protein>
<dbReference type="InterPro" id="IPR036097">
    <property type="entry name" value="HisK_dim/P_sf"/>
</dbReference>
<dbReference type="Gene3D" id="3.40.190.10">
    <property type="entry name" value="Periplasmic binding protein-like II"/>
    <property type="match status" value="4"/>
</dbReference>
<dbReference type="InterPro" id="IPR011006">
    <property type="entry name" value="CheY-like_superfamily"/>
</dbReference>
<evidence type="ECO:0000259" key="21">
    <source>
        <dbReference type="PROSITE" id="PS50894"/>
    </source>
</evidence>
<keyword evidence="14" id="KW-0902">Two-component regulatory system</keyword>
<evidence type="ECO:0000256" key="12">
    <source>
        <dbReference type="ARBA" id="ARBA00022840"/>
    </source>
</evidence>
<dbReference type="SUPFAM" id="SSF55874">
    <property type="entry name" value="ATPase domain of HSP90 chaperone/DNA topoisomerase II/histidine kinase"/>
    <property type="match status" value="1"/>
</dbReference>
<dbReference type="EMBL" id="AY378300">
    <property type="protein sequence ID" value="AAR05382.1"/>
    <property type="molecule type" value="Genomic_DNA"/>
</dbReference>
<dbReference type="GO" id="GO:0005886">
    <property type="term" value="C:plasma membrane"/>
    <property type="evidence" value="ECO:0007669"/>
    <property type="project" value="UniProtKB-SubCell"/>
</dbReference>
<dbReference type="InterPro" id="IPR036641">
    <property type="entry name" value="HPT_dom_sf"/>
</dbReference>
<evidence type="ECO:0000256" key="9">
    <source>
        <dbReference type="ARBA" id="ARBA00022729"/>
    </source>
</evidence>
<dbReference type="CDD" id="cd17546">
    <property type="entry name" value="REC_hyHK_CKI1_RcsC-like"/>
    <property type="match status" value="1"/>
</dbReference>
<dbReference type="InterPro" id="IPR001789">
    <property type="entry name" value="Sig_transdc_resp-reg_receiver"/>
</dbReference>
<dbReference type="SUPFAM" id="SSF47226">
    <property type="entry name" value="Histidine-containing phosphotransfer domain, HPT domain"/>
    <property type="match status" value="1"/>
</dbReference>